<dbReference type="InterPro" id="IPR008775">
    <property type="entry name" value="Phytyl_CoA_dOase-like"/>
</dbReference>
<evidence type="ECO:0000313" key="4">
    <source>
        <dbReference type="EMBL" id="KAF2069327.1"/>
    </source>
</evidence>
<dbReference type="PANTHER" id="PTHR20883">
    <property type="entry name" value="PHYTANOYL-COA DIOXYGENASE DOMAIN CONTAINING 1"/>
    <property type="match status" value="1"/>
</dbReference>
<comment type="caution">
    <text evidence="4">The sequence shown here is derived from an EMBL/GenBank/DDBJ whole genome shotgun (WGS) entry which is preliminary data.</text>
</comment>
<dbReference type="Proteomes" id="UP000695562">
    <property type="component" value="Unassembled WGS sequence"/>
</dbReference>
<gene>
    <name evidence="4" type="ORF">CYY_009355</name>
</gene>
<evidence type="ECO:0000313" key="5">
    <source>
        <dbReference type="Proteomes" id="UP000695562"/>
    </source>
</evidence>
<name>A0A8J4PKA6_9MYCE</name>
<dbReference type="EMBL" id="AJWJ01000687">
    <property type="protein sequence ID" value="KAF2069327.1"/>
    <property type="molecule type" value="Genomic_DNA"/>
</dbReference>
<evidence type="ECO:0000256" key="2">
    <source>
        <dbReference type="ARBA" id="ARBA00022723"/>
    </source>
</evidence>
<keyword evidence="3" id="KW-0408">Iron</keyword>
<dbReference type="SUPFAM" id="SSF51197">
    <property type="entry name" value="Clavaminate synthase-like"/>
    <property type="match status" value="1"/>
</dbReference>
<sequence length="297" mass="33568">MEQTQDHSFCLSKSQKDSFENDGFLIIDDIIADKQLIQTIRERIKPLFAGDFTTGIFPDEWYGRPGLSKEDITKEMVNAWKSDHNIARLVLSEKLGKLAADLMGWTGARIAQDDIFWKPVSGKPIGFHQDQPYMSFFNPSQVVTVWIAITDVSKENGTLEYALGSHKWTHDSTLKDQFHAPTDYMYTLVNAAHKQGIESPVIVPVETKSGGCSVHHGKTYHGSATNPSESRERISIAIHYLPSECEFLSDKPAGYIYGRYKIHNSTTMDETFFPITYTQSGYRSPCINDFIKDPLSK</sequence>
<protein>
    <recommendedName>
        <fullName evidence="6">Phytanoyl-CoA dioxygenase family protein</fullName>
    </recommendedName>
</protein>
<keyword evidence="2" id="KW-0479">Metal-binding</keyword>
<dbReference type="Pfam" id="PF05721">
    <property type="entry name" value="PhyH"/>
    <property type="match status" value="1"/>
</dbReference>
<dbReference type="GO" id="GO:0046872">
    <property type="term" value="F:metal ion binding"/>
    <property type="evidence" value="ECO:0007669"/>
    <property type="project" value="UniProtKB-KW"/>
</dbReference>
<evidence type="ECO:0000256" key="1">
    <source>
        <dbReference type="ARBA" id="ARBA00001962"/>
    </source>
</evidence>
<reference evidence="4" key="1">
    <citation type="submission" date="2020-01" db="EMBL/GenBank/DDBJ databases">
        <title>Development of genomics and gene disruption for Polysphondylium violaceum indicates a role for the polyketide synthase stlB in stalk morphogenesis.</title>
        <authorList>
            <person name="Narita B."/>
            <person name="Kawabe Y."/>
            <person name="Kin K."/>
            <person name="Saito T."/>
            <person name="Gibbs R."/>
            <person name="Kuspa A."/>
            <person name="Muzny D."/>
            <person name="Queller D."/>
            <person name="Richards S."/>
            <person name="Strassman J."/>
            <person name="Sucgang R."/>
            <person name="Worley K."/>
            <person name="Schaap P."/>
        </authorList>
    </citation>
    <scope>NUCLEOTIDE SEQUENCE</scope>
    <source>
        <strain evidence="4">QSvi11</strain>
    </source>
</reference>
<keyword evidence="5" id="KW-1185">Reference proteome</keyword>
<proteinExistence type="predicted"/>
<evidence type="ECO:0000256" key="3">
    <source>
        <dbReference type="ARBA" id="ARBA00023004"/>
    </source>
</evidence>
<dbReference type="OrthoDB" id="15830at2759"/>
<comment type="cofactor">
    <cofactor evidence="1">
        <name>Fe cation</name>
        <dbReference type="ChEBI" id="CHEBI:24875"/>
    </cofactor>
</comment>
<evidence type="ECO:0008006" key="6">
    <source>
        <dbReference type="Google" id="ProtNLM"/>
    </source>
</evidence>
<dbReference type="AlphaFoldDB" id="A0A8J4PKA6"/>
<accession>A0A8J4PKA6</accession>
<dbReference type="Gene3D" id="2.60.120.620">
    <property type="entry name" value="q2cbj1_9rhob like domain"/>
    <property type="match status" value="1"/>
</dbReference>
<dbReference type="PANTHER" id="PTHR20883:SF15">
    <property type="entry name" value="PHYTANOYL-COA DIOXYGENASE DOMAIN-CONTAINING PROTEIN 1"/>
    <property type="match status" value="1"/>
</dbReference>
<organism evidence="4 5">
    <name type="scientific">Polysphondylium violaceum</name>
    <dbReference type="NCBI Taxonomy" id="133409"/>
    <lineage>
        <taxon>Eukaryota</taxon>
        <taxon>Amoebozoa</taxon>
        <taxon>Evosea</taxon>
        <taxon>Eumycetozoa</taxon>
        <taxon>Dictyostelia</taxon>
        <taxon>Dictyosteliales</taxon>
        <taxon>Dictyosteliaceae</taxon>
        <taxon>Polysphondylium</taxon>
    </lineage>
</organism>